<keyword evidence="7" id="KW-0325">Glycoprotein</keyword>
<evidence type="ECO:0000313" key="11">
    <source>
        <dbReference type="EMBL" id="KAL3853549.1"/>
    </source>
</evidence>
<dbReference type="InterPro" id="IPR036465">
    <property type="entry name" value="vWFA_dom_sf"/>
</dbReference>
<dbReference type="Gene3D" id="3.40.50.410">
    <property type="entry name" value="von Willebrand factor, type A domain"/>
    <property type="match status" value="1"/>
</dbReference>
<proteinExistence type="inferred from homology"/>
<dbReference type="SMART" id="SM00327">
    <property type="entry name" value="VWA"/>
    <property type="match status" value="1"/>
</dbReference>
<comment type="subcellular location">
    <subcellularLocation>
        <location evidence="1">Secreted</location>
    </subcellularLocation>
</comment>
<evidence type="ECO:0000256" key="3">
    <source>
        <dbReference type="ARBA" id="ARBA00022525"/>
    </source>
</evidence>
<dbReference type="InterPro" id="IPR002035">
    <property type="entry name" value="VWF_A"/>
</dbReference>
<dbReference type="InterPro" id="IPR050934">
    <property type="entry name" value="ITIH"/>
</dbReference>
<dbReference type="Pfam" id="PF08487">
    <property type="entry name" value="VIT"/>
    <property type="match status" value="1"/>
</dbReference>
<keyword evidence="6" id="KW-0722">Serine protease inhibitor</keyword>
<feature type="chain" id="PRO_5044830490" description="Inter-alpha-trypsin inhibitor heavy chain H3-like" evidence="8">
    <location>
        <begin position="20"/>
        <end position="912"/>
    </location>
</feature>
<gene>
    <name evidence="11" type="ORF">ACJMK2_017084</name>
</gene>
<evidence type="ECO:0000256" key="2">
    <source>
        <dbReference type="ARBA" id="ARBA00010158"/>
    </source>
</evidence>
<dbReference type="PROSITE" id="PS50234">
    <property type="entry name" value="VWFA"/>
    <property type="match status" value="1"/>
</dbReference>
<evidence type="ECO:0000256" key="1">
    <source>
        <dbReference type="ARBA" id="ARBA00004613"/>
    </source>
</evidence>
<evidence type="ECO:0000259" key="9">
    <source>
        <dbReference type="PROSITE" id="PS50234"/>
    </source>
</evidence>
<comment type="similarity">
    <text evidence="2">Belongs to the ITIH family.</text>
</comment>
<dbReference type="SUPFAM" id="SSF53300">
    <property type="entry name" value="vWA-like"/>
    <property type="match status" value="1"/>
</dbReference>
<dbReference type="PROSITE" id="PS51468">
    <property type="entry name" value="VIT"/>
    <property type="match status" value="1"/>
</dbReference>
<evidence type="ECO:0000256" key="8">
    <source>
        <dbReference type="SAM" id="SignalP"/>
    </source>
</evidence>
<dbReference type="GO" id="GO:0005576">
    <property type="term" value="C:extracellular region"/>
    <property type="evidence" value="ECO:0007669"/>
    <property type="project" value="UniProtKB-SubCell"/>
</dbReference>
<protein>
    <recommendedName>
        <fullName evidence="13">Inter-alpha-trypsin inhibitor heavy chain H3-like</fullName>
    </recommendedName>
</protein>
<dbReference type="EMBL" id="JBJQND010000015">
    <property type="protein sequence ID" value="KAL3853549.1"/>
    <property type="molecule type" value="Genomic_DNA"/>
</dbReference>
<dbReference type="Pfam" id="PF06668">
    <property type="entry name" value="ITI_HC_C"/>
    <property type="match status" value="1"/>
</dbReference>
<keyword evidence="12" id="KW-1185">Reference proteome</keyword>
<evidence type="ECO:0008006" key="13">
    <source>
        <dbReference type="Google" id="ProtNLM"/>
    </source>
</evidence>
<feature type="signal peptide" evidence="8">
    <location>
        <begin position="1"/>
        <end position="19"/>
    </location>
</feature>
<feature type="domain" description="VWFA" evidence="9">
    <location>
        <begin position="277"/>
        <end position="459"/>
    </location>
</feature>
<sequence length="912" mass="102465">MDNGFLIVLHTVFVLGSIGQEIDTAVELKAPKIVSMYIRSNVVYRYASTTVTSTVVNDDFLPRETAFDVSLPDDAFISNFTLKIDGTEYAGVVKEKEEAKRQYDRAKKAGQTAGHIGTRPRDTNRFRVNIHVAAQSEVSFILTYDELLRRRKGVYEHTIYINPRQIVDQLVVEVFIFESRDITILKVPPLRNDILNEIDASARNEYASIKRPSPRTAIIRYSPSPEQQMRASEEGVNGLFVVEYDVTRSLDAGDVYLVNGYFVHFFAPTGIDPLRKRILFILDTSGSMSWGGKMEQLKGAMRNILDDLNEDDLFNIVVFDSSVSSWSNYMKKATKRNKELAKDMVDNLEALGGTDINAALMKGLDILQNTNEVDAVLTAPLIVFLTDGEPTYGETNTRQILKNVEHKNRQRIQIFSLAFGDDADYEFIKYISTRSASFARKIYADSDATLQMTGFYEEISTVLLSNVSFSYLRNTVNESTLTQSSFPSFFDGSELVVSGRVHDNNINDIMLNIVGSSQGGIIELSSSNSVVDIDFNEIKENEIFIDFENIIERMWAYLTIKQRLDERLKTENNIVKNFLKDEALRLAIKYNFVTPVTSMVVTKPETRGNFDIQEDDGNVIGKEASGALTFSPSSINKGPQGVIGSTGKKSLRSAPGYADSDPHFIVNVKGLEHAVCFDAMGKPGDVYQLIKDKYSGLLVNARIVANKPDVTNTFNSSNDTFPKQDDDDDLKTFLGEIIIRRHSLHAVISAQKIQINGDSIPWQKGTSIDEGKAKFVIDKENTMLAVMFKDRIAVLIMRHLRSRELLKKGKVNYLGFYIVEDKGLSYHTHGLLGQFLHRNITLKKQKTRNGKTLGRLRVTGNISKARKVMASLGHRINLATNNTVTCWMVQHAENGLIDGKIEDYLLSRKQDT</sequence>
<keyword evidence="5 8" id="KW-0732">Signal</keyword>
<evidence type="ECO:0000313" key="12">
    <source>
        <dbReference type="Proteomes" id="UP001634394"/>
    </source>
</evidence>
<dbReference type="PANTHER" id="PTHR10338:SF108">
    <property type="entry name" value="INTER-ALPHA-TRYPSIN INHIBITOR HEAVY CHAIN H4-LIKE PROTEIN"/>
    <property type="match status" value="1"/>
</dbReference>
<comment type="caution">
    <text evidence="11">The sequence shown here is derived from an EMBL/GenBank/DDBJ whole genome shotgun (WGS) entry which is preliminary data.</text>
</comment>
<dbReference type="Pfam" id="PF13768">
    <property type="entry name" value="VWA_3"/>
    <property type="match status" value="1"/>
</dbReference>
<keyword evidence="4" id="KW-0646">Protease inhibitor</keyword>
<accession>A0ABD3UVS0</accession>
<feature type="domain" description="VIT" evidence="10">
    <location>
        <begin position="17"/>
        <end position="146"/>
    </location>
</feature>
<dbReference type="PANTHER" id="PTHR10338">
    <property type="entry name" value="INTER-ALPHA-TRYPSIN INHIBITOR HEAVY CHAIN FAMILY MEMBER"/>
    <property type="match status" value="1"/>
</dbReference>
<dbReference type="Proteomes" id="UP001634394">
    <property type="component" value="Unassembled WGS sequence"/>
</dbReference>
<evidence type="ECO:0000259" key="10">
    <source>
        <dbReference type="PROSITE" id="PS51468"/>
    </source>
</evidence>
<keyword evidence="3" id="KW-0964">Secreted</keyword>
<dbReference type="AlphaFoldDB" id="A0ABD3UVS0"/>
<dbReference type="InterPro" id="IPR013694">
    <property type="entry name" value="VIT"/>
</dbReference>
<organism evidence="11 12">
    <name type="scientific">Sinanodonta woodiana</name>
    <name type="common">Chinese pond mussel</name>
    <name type="synonym">Anodonta woodiana</name>
    <dbReference type="NCBI Taxonomy" id="1069815"/>
    <lineage>
        <taxon>Eukaryota</taxon>
        <taxon>Metazoa</taxon>
        <taxon>Spiralia</taxon>
        <taxon>Lophotrochozoa</taxon>
        <taxon>Mollusca</taxon>
        <taxon>Bivalvia</taxon>
        <taxon>Autobranchia</taxon>
        <taxon>Heteroconchia</taxon>
        <taxon>Palaeoheterodonta</taxon>
        <taxon>Unionida</taxon>
        <taxon>Unionoidea</taxon>
        <taxon>Unionidae</taxon>
        <taxon>Unioninae</taxon>
        <taxon>Sinanodonta</taxon>
    </lineage>
</organism>
<dbReference type="SMART" id="SM00609">
    <property type="entry name" value="VIT"/>
    <property type="match status" value="1"/>
</dbReference>
<reference evidence="11 12" key="1">
    <citation type="submission" date="2024-11" db="EMBL/GenBank/DDBJ databases">
        <title>Chromosome-level genome assembly of the freshwater bivalve Anodonta woodiana.</title>
        <authorList>
            <person name="Chen X."/>
        </authorList>
    </citation>
    <scope>NUCLEOTIDE SEQUENCE [LARGE SCALE GENOMIC DNA]</scope>
    <source>
        <strain evidence="11">MN2024</strain>
        <tissue evidence="11">Gills</tissue>
    </source>
</reference>
<evidence type="ECO:0000256" key="7">
    <source>
        <dbReference type="ARBA" id="ARBA00023180"/>
    </source>
</evidence>
<name>A0ABD3UVS0_SINWO</name>
<evidence type="ECO:0000256" key="4">
    <source>
        <dbReference type="ARBA" id="ARBA00022690"/>
    </source>
</evidence>
<dbReference type="InterPro" id="IPR010600">
    <property type="entry name" value="ITI_HC_C"/>
</dbReference>
<evidence type="ECO:0000256" key="5">
    <source>
        <dbReference type="ARBA" id="ARBA00022729"/>
    </source>
</evidence>
<evidence type="ECO:0000256" key="6">
    <source>
        <dbReference type="ARBA" id="ARBA00022900"/>
    </source>
</evidence>
<dbReference type="GO" id="GO:0004867">
    <property type="term" value="F:serine-type endopeptidase inhibitor activity"/>
    <property type="evidence" value="ECO:0007669"/>
    <property type="project" value="UniProtKB-KW"/>
</dbReference>